<sequence>MGKGWKKNQKPAQHPPWRGGGGQQQWSIWPGAWHSPRRSTWRQDWPEQDGRQFPAYDAAWKQAPGIVTAKTDPAPVSSGGSLVSNMQHVVNQARRIETKLAKLRTEAIQRGQSWEKYLEDARQAVAKERSRHENNQRRITKEIEELEMLQASVYEQVTHVALECKHENVPKLAAEVVGDGRPGGPQAMDVELGLASPGEGGDEPLSDFDLASELQRIVNLAQQKGARAAAPRTPPRRPSGSPSFTPPPTTRASPDGSVCRGDPYPTISMLWGCYFNAPWAGRQLGAQGEKPVSPLAADLRAKRPPDATDSGRDGKGTGGPRLVDDDNEAPAHVLALDPASFTQVLVHFGSGIRGLGQVSSPFAGPLDWRLSGKPQPWHKHEAFPCGGGRGAGNCPCPQYRTLLLLWLCGFSALPVSVAAPFPGRYYVGPVAFLGFLPHIGHAVQLPAVVPHRPSLPPHQVPVAELVHYMGPCVRNVDVTASPAPTSSRLPWLVEIPPRPPPLFERAAGGWLGVLLLTPHFRPVRVAVRCQENHGLQHVLDVLQDEAPGGGIRAGQLCVPVRPQPFSGFGTFVRFPSLVHQQPQGRIVATVLDLRSLGGYMFACLLPQRMPIEELVDFVSHMVSFSDESLIMMVGSQQHPHDMQSPVLFQHGDLVVFSRGQRPPPNFASAHQLFSHGAVWQDAELLPTLGADEGLLVQHQGERIFLPPHHHIGQTSVGALACTWDYPSGAMTTAAFPTPNLEFRGNFCSHLLRVVGIPAVNPDTPANVRRKTRPPSPAGALYIDLPDADDEPFDCMAVAIVHDRRSLTAGNSKPADRAAWELPLPALRPNTEPVSHSAAARAELEDIRDFVEADGRPWPYVPADDQFAIRGIAARLEAEEEGLQMEVGTDITFCLLTPDYSAEHVVLSLTAPLEVADALLAVQESRDPIRARLFPWIIPIDPQPSQGYGILLALPGWATNDVVACMDTSAIDDRLFVVGVPAVASRETLLDIAGLPQHDRFDVYVGTSHVPLQAGEEVDMQCGLCVFFIHRHDLPGPYFRLHATLLSSHVWEDAPLIPSGPDIDYLCAVWDMGHKRVRSDNQHPFLDGGAVALQLGMSPGSATVTLATRAARDVSLAGYQCWNVCAVAAAEAGAQPSLLAALDCRAMLQGWTLLASPDGRIDKAELEEDLSTFAPPGWEIHIEGLQVQDGLYLFEAGQIGFASFVPIREDDALSVSQVAQSDPELDSEADGDESSDASCDSSSEPSPPRIRSRSPYRSPRSDGERRGRGRGMPFLILGQEYAPELVCIPFFPELGVGEVLQQVQQRRDPDAVQRFSRLVPVHPQPSGAFALVIAQPEWSTDVFVAFDLSRLTGAIYCWLSSPCLTRSSILAITGVADTGDVEVYVPGHDLPLGPTEVCRLSSGACVSVVPARCPFFVVAALEDMICSAEGWDTEAALPCVPGDFLHLLTDGGPCSTAIDCQPAGPLREAVLGALHLPSQSTVLQLADPPLDDFSDSGHLGWNVMAVTQDHVPAIRHGPGCVYFLDLRPILCGVTWAFSDNGLVSVALICRQCARPEVGRSRVIVSGGRQPSPTVDGCVAVRSGDVLVVQFADAPALPRPLHNAHGPALTDGSSRPTGPAYSDSAANGPSTPHRAAGLTAADSASRTGATEPPSMMCLSQHTREAFAVFGCRLLLVVSLGVWTAAAAVFLPGACGVLLARPLARGAGPLLVIAALACMQAATPVAAMQVCMTNLHPVGDRPHLCAPAFGPSLGPPRTLPTPCRAPPRVPAVGEVSSALGRLCTLLEESVEARGDETFLDASTLLDVLLEHSVAADSSPPPPARDIFGCPATGAPTLCLSDLLGYGPEVTTPSAGGSETFDMDGRQCLLPGDPTKVNSVLRRLPGQFVGCLYGDLPALLAPALTEGLLKDAYTAEVAGLAFSAVAALQFFVACPILVRADNSSALAGAQGCITMRNDPLCRATRCLHIAAGQSVASSLSYQHVPGHAGDQANELADSLAKYGADGNVSLWPLDFRPLATHEDISFLHWLPHICLSHRRPQEVPPLREQVLTWSRGPGICSHPPAFAMRPFLRAFPSGAQASSSCEPAAHIQWAVATFNVLSLQDDGTAAERHEGLHGAVGRPTLLQQSLDGAGIMCAGLQECRTPAGTMRCGAYTRFSSGADARSCFGVELWIHDKCPCPPSSIVVLHACPTILIAAGRLQRQELRILVAHGPHRAHASGTKAAWWKQVTHLCYAYGGGRPWIMLMDANCRVGSVCSECVGDHQADPEDESGEWFHALLRQSEAWLPATFPHCMHGQGGTLRQRRSGQLDRSDFVALPGAWRDSACTACVDPHVSAGHTFVDHFAAVVALSLRVPNGPARGRPARRIDPDAVADPSNREAVSQIILSAPRPSWTTDASEHAAAVVDHLYTGLVSAFPVQKRRMRRSYISDSSEALHRVVSGLRHATRSRKLALRMTFLRCAWQAWCSASSVFHDFFCGKWLFQLEQRLGLSCMLLHRYGGLLRRGCRADRAEMYGHLAREVAQSDPAHMHAAVKKILRPRKFRKPGADPLPTLFRSDGTQCLSEQEITDTWREHFRTLEGGLDTSPLELLQACRSRQGQFEGSDFIQVSDVPTWLELEAAFRRTAGRKAAGPDLLPPMLSRHFGPQLTTVFWPPLLKTVCRASEAAGLKGGTLHHIGKPQPKAPHTCDAHRGILVQSTVSKAFHRALRGLIVRHWGKASLPLQIGGRAGCSASFGSLCSRAILAAAHKLRMSSALIFIDLSSAYYAVIRETLFGKDMSDRPVTEIAAALGLSSEDLQELTRLIEEEAILPQQGASDLLQDIAREFHQQTWFTLAGDPRMVATFRGTRPGGTLADILFNLLFGQALRRRKSGPLREAVPTVPWNGDRTPFPAQPTPETAQCEISDVVYADDLCIPIFCKTAARLRGVMTAVSADTFDTLAPHALRVNFGPTKTAGMAAPIGAGSRAARHEMFCTLKGKAPVWAESRGMQWIDLVAKYRHLGSIVSYDGSMSADVNYRLSLARVAFREGKRRLFACKDVPLAKRAVLFRSHVLSTLLAGVGGWPLLGACDWRAFSGGVFGLYRQLLGLRASGRWDLTAPQMLAATDLPSPVCLLHAERLRLLGQLVRHGPSELWALLGHFEQYQAALRAAGEWLRHAVGHTCALGPIDSDWAAWSELMCSPGKWRGVIKRAEAWYAETARLQAVHDGVVRAAWRSRRADTSPLEGLRHGCLLCGTAFSSHQQWSVHAQKVHGYRTLATRLANGRQCGACGSQYANRARLRCHLLASPRCLQFLESGAAAGTADLSTSGHAQAPVIPGWGRSHLPAAEPAFCRELRVALSTLDSASDQCIFDVVASHIAPLPVLRDTLQLWRDSLPTGALREAATDVLLVLSPEHVCSHVAGRGPEGQGLDADSFQPAFIRPVVRHPAPSPALLLVGCPSRDWLLAWGLGDCRKIEAEVSEIASAWSEGLRCFGIFVDFPLPPCSPCPILSPRPGPLRPELALSKDFVEGKKIRTSVDITASTSDVGHVGLWPVDLASRTLSPRGNSLCHKPMKSNS</sequence>
<evidence type="ECO:0000313" key="5">
    <source>
        <dbReference type="EMBL" id="OLP86349.1"/>
    </source>
</evidence>
<dbReference type="Proteomes" id="UP000186817">
    <property type="component" value="Unassembled WGS sequence"/>
</dbReference>
<feature type="region of interest" description="Disordered" evidence="2">
    <location>
        <begin position="1"/>
        <end position="49"/>
    </location>
</feature>
<evidence type="ECO:0000256" key="1">
    <source>
        <dbReference type="SAM" id="Coils"/>
    </source>
</evidence>
<dbReference type="Gene3D" id="3.30.420.10">
    <property type="entry name" value="Ribonuclease H-like superfamily/Ribonuclease H"/>
    <property type="match status" value="1"/>
</dbReference>
<accession>A0A1Q9CTV1</accession>
<feature type="region of interest" description="Disordered" evidence="2">
    <location>
        <begin position="1600"/>
        <end position="1649"/>
    </location>
</feature>
<name>A0A1Q9CTV1_SYMMI</name>
<dbReference type="SUPFAM" id="SSF53098">
    <property type="entry name" value="Ribonuclease H-like"/>
    <property type="match status" value="1"/>
</dbReference>
<dbReference type="PROSITE" id="PS00028">
    <property type="entry name" value="ZINC_FINGER_C2H2_1"/>
    <property type="match status" value="1"/>
</dbReference>
<feature type="region of interest" description="Disordered" evidence="2">
    <location>
        <begin position="222"/>
        <end position="259"/>
    </location>
</feature>
<gene>
    <name evidence="5" type="ORF">AK812_SmicGene32543</name>
</gene>
<protein>
    <recommendedName>
        <fullName evidence="4">C2H2-type domain-containing protein</fullName>
    </recommendedName>
</protein>
<dbReference type="PANTHER" id="PTHR47027">
    <property type="entry name" value="REVERSE TRANSCRIPTASE DOMAIN-CONTAINING PROTEIN"/>
    <property type="match status" value="1"/>
</dbReference>
<dbReference type="SUPFAM" id="SSF56219">
    <property type="entry name" value="DNase I-like"/>
    <property type="match status" value="1"/>
</dbReference>
<feature type="region of interest" description="Disordered" evidence="2">
    <location>
        <begin position="1214"/>
        <end position="1269"/>
    </location>
</feature>
<feature type="region of interest" description="Disordered" evidence="2">
    <location>
        <begin position="179"/>
        <end position="207"/>
    </location>
</feature>
<dbReference type="InterPro" id="IPR012337">
    <property type="entry name" value="RNaseH-like_sf"/>
</dbReference>
<feature type="transmembrane region" description="Helical" evidence="3">
    <location>
        <begin position="1704"/>
        <end position="1724"/>
    </location>
</feature>
<dbReference type="EMBL" id="LSRX01000920">
    <property type="protein sequence ID" value="OLP86349.1"/>
    <property type="molecule type" value="Genomic_DNA"/>
</dbReference>
<evidence type="ECO:0000259" key="4">
    <source>
        <dbReference type="PROSITE" id="PS00028"/>
    </source>
</evidence>
<evidence type="ECO:0000256" key="2">
    <source>
        <dbReference type="SAM" id="MobiDB-lite"/>
    </source>
</evidence>
<dbReference type="PANTHER" id="PTHR47027:SF20">
    <property type="entry name" value="REVERSE TRANSCRIPTASE-LIKE PROTEIN WITH RNA-DIRECTED DNA POLYMERASE DOMAIN"/>
    <property type="match status" value="1"/>
</dbReference>
<dbReference type="GO" id="GO:0003676">
    <property type="term" value="F:nucleic acid binding"/>
    <property type="evidence" value="ECO:0007669"/>
    <property type="project" value="InterPro"/>
</dbReference>
<proteinExistence type="predicted"/>
<reference evidence="5 6" key="1">
    <citation type="submission" date="2016-02" db="EMBL/GenBank/DDBJ databases">
        <title>Genome analysis of coral dinoflagellate symbionts highlights evolutionary adaptations to a symbiotic lifestyle.</title>
        <authorList>
            <person name="Aranda M."/>
            <person name="Li Y."/>
            <person name="Liew Y.J."/>
            <person name="Baumgarten S."/>
            <person name="Simakov O."/>
            <person name="Wilson M."/>
            <person name="Piel J."/>
            <person name="Ashoor H."/>
            <person name="Bougouffa S."/>
            <person name="Bajic V.B."/>
            <person name="Ryu T."/>
            <person name="Ravasi T."/>
            <person name="Bayer T."/>
            <person name="Micklem G."/>
            <person name="Kim H."/>
            <person name="Bhak J."/>
            <person name="Lajeunesse T.C."/>
            <person name="Voolstra C.R."/>
        </authorList>
    </citation>
    <scope>NUCLEOTIDE SEQUENCE [LARGE SCALE GENOMIC DNA]</scope>
    <source>
        <strain evidence="5 6">CCMP2467</strain>
    </source>
</reference>
<feature type="compositionally biased region" description="Basic and acidic residues" evidence="2">
    <location>
        <begin position="299"/>
        <end position="315"/>
    </location>
</feature>
<evidence type="ECO:0000313" key="6">
    <source>
        <dbReference type="Proteomes" id="UP000186817"/>
    </source>
</evidence>
<organism evidence="5 6">
    <name type="scientific">Symbiodinium microadriaticum</name>
    <name type="common">Dinoflagellate</name>
    <name type="synonym">Zooxanthella microadriatica</name>
    <dbReference type="NCBI Taxonomy" id="2951"/>
    <lineage>
        <taxon>Eukaryota</taxon>
        <taxon>Sar</taxon>
        <taxon>Alveolata</taxon>
        <taxon>Dinophyceae</taxon>
        <taxon>Suessiales</taxon>
        <taxon>Symbiodiniaceae</taxon>
        <taxon>Symbiodinium</taxon>
    </lineage>
</organism>
<feature type="coiled-coil region" evidence="1">
    <location>
        <begin position="86"/>
        <end position="149"/>
    </location>
</feature>
<dbReference type="OrthoDB" id="412177at2759"/>
<keyword evidence="3" id="KW-0812">Transmembrane</keyword>
<keyword evidence="6" id="KW-1185">Reference proteome</keyword>
<keyword evidence="3" id="KW-0472">Membrane</keyword>
<keyword evidence="3" id="KW-1133">Transmembrane helix</keyword>
<feature type="compositionally biased region" description="Acidic residues" evidence="2">
    <location>
        <begin position="1222"/>
        <end position="1234"/>
    </location>
</feature>
<evidence type="ECO:0000256" key="3">
    <source>
        <dbReference type="SAM" id="Phobius"/>
    </source>
</evidence>
<dbReference type="InterPro" id="IPR036691">
    <property type="entry name" value="Endo/exonu/phosph_ase_sf"/>
</dbReference>
<dbReference type="InterPro" id="IPR036397">
    <property type="entry name" value="RNaseH_sf"/>
</dbReference>
<feature type="transmembrane region" description="Helical" evidence="3">
    <location>
        <begin position="1671"/>
        <end position="1697"/>
    </location>
</feature>
<feature type="region of interest" description="Disordered" evidence="2">
    <location>
        <begin position="297"/>
        <end position="326"/>
    </location>
</feature>
<dbReference type="InterPro" id="IPR013087">
    <property type="entry name" value="Znf_C2H2_type"/>
</dbReference>
<comment type="caution">
    <text evidence="5">The sequence shown here is derived from an EMBL/GenBank/DDBJ whole genome shotgun (WGS) entry which is preliminary data.</text>
</comment>
<feature type="domain" description="C2H2-type" evidence="4">
    <location>
        <begin position="3225"/>
        <end position="3246"/>
    </location>
</feature>
<keyword evidence="1" id="KW-0175">Coiled coil</keyword>
<feature type="region of interest" description="Disordered" evidence="2">
    <location>
        <begin position="2873"/>
        <end position="2892"/>
    </location>
</feature>